<keyword evidence="4" id="KW-0406">Ion transport</keyword>
<protein>
    <recommendedName>
        <fullName evidence="4">Copper transport protein</fullName>
    </recommendedName>
</protein>
<dbReference type="Proteomes" id="UP000193560">
    <property type="component" value="Unassembled WGS sequence"/>
</dbReference>
<feature type="transmembrane region" description="Helical" evidence="4">
    <location>
        <begin position="102"/>
        <end position="122"/>
    </location>
</feature>
<evidence type="ECO:0000256" key="3">
    <source>
        <dbReference type="ARBA" id="ARBA00023136"/>
    </source>
</evidence>
<organism evidence="6 7">
    <name type="scientific">Absidia repens</name>
    <dbReference type="NCBI Taxonomy" id="90262"/>
    <lineage>
        <taxon>Eukaryota</taxon>
        <taxon>Fungi</taxon>
        <taxon>Fungi incertae sedis</taxon>
        <taxon>Mucoromycota</taxon>
        <taxon>Mucoromycotina</taxon>
        <taxon>Mucoromycetes</taxon>
        <taxon>Mucorales</taxon>
        <taxon>Cunninghamellaceae</taxon>
        <taxon>Absidia</taxon>
    </lineage>
</organism>
<keyword evidence="4" id="KW-0186">Copper</keyword>
<evidence type="ECO:0000313" key="7">
    <source>
        <dbReference type="Proteomes" id="UP000193560"/>
    </source>
</evidence>
<evidence type="ECO:0000256" key="4">
    <source>
        <dbReference type="RuleBase" id="RU367022"/>
    </source>
</evidence>
<dbReference type="AlphaFoldDB" id="A0A1X2HR26"/>
<gene>
    <name evidence="6" type="ORF">BCR42DRAFT_497203</name>
</gene>
<dbReference type="OrthoDB" id="73901at2759"/>
<keyword evidence="4" id="KW-0813">Transport</keyword>
<proteinExistence type="inferred from homology"/>
<evidence type="ECO:0000256" key="2">
    <source>
        <dbReference type="ARBA" id="ARBA00022989"/>
    </source>
</evidence>
<dbReference type="GO" id="GO:0005375">
    <property type="term" value="F:copper ion transmembrane transporter activity"/>
    <property type="evidence" value="ECO:0007669"/>
    <property type="project" value="UniProtKB-UniRule"/>
</dbReference>
<keyword evidence="2 4" id="KW-1133">Transmembrane helix</keyword>
<accession>A0A1X2HR26</accession>
<dbReference type="InterPro" id="IPR007274">
    <property type="entry name" value="Cop_transporter"/>
</dbReference>
<keyword evidence="4" id="KW-0187">Copper transport</keyword>
<sequence>MVSAFFFSLLLPAPNSMKWYFHKDIDGTHLLFESFQLADGWNLFAAYIFIVLMCWTERGLTYYLDQHAYTSHQINWKRVIVRTVLYGFATVLRLWYMLTTMYFNTGLFIVVVVALTSGQFVIEVLKSSKTTRYTDYRHAQYKNLDKRATSFDEDGHGQETAFVLDDTNFSQDHHHPQQPPPPSSLDINRPALFHPN</sequence>
<feature type="non-terminal residue" evidence="6">
    <location>
        <position position="1"/>
    </location>
</feature>
<keyword evidence="7" id="KW-1185">Reference proteome</keyword>
<name>A0A1X2HR26_9FUNG</name>
<dbReference type="EMBL" id="MCGE01000056">
    <property type="protein sequence ID" value="ORZ01913.1"/>
    <property type="molecule type" value="Genomic_DNA"/>
</dbReference>
<evidence type="ECO:0000256" key="5">
    <source>
        <dbReference type="SAM" id="MobiDB-lite"/>
    </source>
</evidence>
<comment type="similarity">
    <text evidence="4">Belongs to the copper transporter (Ctr) (TC 1.A.56) family. SLC31A subfamily.</text>
</comment>
<feature type="transmembrane region" description="Helical" evidence="4">
    <location>
        <begin position="40"/>
        <end position="58"/>
    </location>
</feature>
<reference evidence="6 7" key="1">
    <citation type="submission" date="2016-07" db="EMBL/GenBank/DDBJ databases">
        <title>Pervasive Adenine N6-methylation of Active Genes in Fungi.</title>
        <authorList>
            <consortium name="DOE Joint Genome Institute"/>
            <person name="Mondo S.J."/>
            <person name="Dannebaum R.O."/>
            <person name="Kuo R.C."/>
            <person name="Labutti K."/>
            <person name="Haridas S."/>
            <person name="Kuo A."/>
            <person name="Salamov A."/>
            <person name="Ahrendt S.R."/>
            <person name="Lipzen A."/>
            <person name="Sullivan W."/>
            <person name="Andreopoulos W.B."/>
            <person name="Clum A."/>
            <person name="Lindquist E."/>
            <person name="Daum C."/>
            <person name="Ramamoorthy G.K."/>
            <person name="Gryganskyi A."/>
            <person name="Culley D."/>
            <person name="Magnuson J.K."/>
            <person name="James T.Y."/>
            <person name="O'Malley M.A."/>
            <person name="Stajich J.E."/>
            <person name="Spatafora J.W."/>
            <person name="Visel A."/>
            <person name="Grigoriev I.V."/>
        </authorList>
    </citation>
    <scope>NUCLEOTIDE SEQUENCE [LARGE SCALE GENOMIC DNA]</scope>
    <source>
        <strain evidence="6 7">NRRL 1336</strain>
    </source>
</reference>
<keyword evidence="1 4" id="KW-0812">Transmembrane</keyword>
<evidence type="ECO:0000313" key="6">
    <source>
        <dbReference type="EMBL" id="ORZ01913.1"/>
    </source>
</evidence>
<evidence type="ECO:0000256" key="1">
    <source>
        <dbReference type="ARBA" id="ARBA00022692"/>
    </source>
</evidence>
<dbReference type="GO" id="GO:0016020">
    <property type="term" value="C:membrane"/>
    <property type="evidence" value="ECO:0007669"/>
    <property type="project" value="UniProtKB-SubCell"/>
</dbReference>
<comment type="caution">
    <text evidence="6">The sequence shown here is derived from an EMBL/GenBank/DDBJ whole genome shotgun (WGS) entry which is preliminary data.</text>
</comment>
<keyword evidence="3 4" id="KW-0472">Membrane</keyword>
<feature type="region of interest" description="Disordered" evidence="5">
    <location>
        <begin position="169"/>
        <end position="189"/>
    </location>
</feature>
<dbReference type="Pfam" id="PF04145">
    <property type="entry name" value="Ctr"/>
    <property type="match status" value="1"/>
</dbReference>
<comment type="subcellular location">
    <subcellularLocation>
        <location evidence="4">Membrane</location>
        <topology evidence="4">Multi-pass membrane protein</topology>
    </subcellularLocation>
</comment>
<feature type="transmembrane region" description="Helical" evidence="4">
    <location>
        <begin position="79"/>
        <end position="96"/>
    </location>
</feature>